<dbReference type="SUPFAM" id="SSF54495">
    <property type="entry name" value="UBC-like"/>
    <property type="match status" value="1"/>
</dbReference>
<comment type="similarity">
    <text evidence="4">Belongs to the ubiquitin-conjugating enzyme family.</text>
</comment>
<reference evidence="6" key="1">
    <citation type="submission" date="2021-01" db="EMBL/GenBank/DDBJ databases">
        <authorList>
            <person name="Corre E."/>
            <person name="Pelletier E."/>
            <person name="Niang G."/>
            <person name="Scheremetjew M."/>
            <person name="Finn R."/>
            <person name="Kale V."/>
            <person name="Holt S."/>
            <person name="Cochrane G."/>
            <person name="Meng A."/>
            <person name="Brown T."/>
            <person name="Cohen L."/>
        </authorList>
    </citation>
    <scope>NUCLEOTIDE SEQUENCE</scope>
    <source>
        <strain evidence="6">CCMP3346</strain>
    </source>
</reference>
<proteinExistence type="inferred from homology"/>
<dbReference type="InterPro" id="IPR023313">
    <property type="entry name" value="UBQ-conjugating_AS"/>
</dbReference>
<evidence type="ECO:0000259" key="5">
    <source>
        <dbReference type="PROSITE" id="PS50127"/>
    </source>
</evidence>
<organism evidence="6">
    <name type="scientific">Vitrella brassicaformis</name>
    <dbReference type="NCBI Taxonomy" id="1169539"/>
    <lineage>
        <taxon>Eukaryota</taxon>
        <taxon>Sar</taxon>
        <taxon>Alveolata</taxon>
        <taxon>Colpodellida</taxon>
        <taxon>Vitrellaceae</taxon>
        <taxon>Vitrella</taxon>
    </lineage>
</organism>
<dbReference type="Pfam" id="PF00179">
    <property type="entry name" value="UQ_con"/>
    <property type="match status" value="1"/>
</dbReference>
<accession>A0A7S1K6C9</accession>
<evidence type="ECO:0000256" key="1">
    <source>
        <dbReference type="ARBA" id="ARBA00022679"/>
    </source>
</evidence>
<evidence type="ECO:0000256" key="2">
    <source>
        <dbReference type="ARBA" id="ARBA00022786"/>
    </source>
</evidence>
<keyword evidence="4" id="KW-0547">Nucleotide-binding</keyword>
<sequence>MSSSASSSTTPHSANLRLLADFRSLQSDAPEGISASPVSDDNMFIWEATIVGPDETPWEGGIFSLTIRIPPNYPDRPPNVRFTTEMFHPNVFEDGNLCLDIIQDQWKPIYTIGTVLTSIQSLLTDPNCSSPANTEAAKLFQKDPKEYARKVRKCAQKSVGM</sequence>
<dbReference type="Gene3D" id="3.10.110.10">
    <property type="entry name" value="Ubiquitin Conjugating Enzyme"/>
    <property type="match status" value="1"/>
</dbReference>
<dbReference type="EMBL" id="HBGB01032363">
    <property type="protein sequence ID" value="CAD9063954.1"/>
    <property type="molecule type" value="Transcribed_RNA"/>
</dbReference>
<protein>
    <recommendedName>
        <fullName evidence="5">UBC core domain-containing protein</fullName>
    </recommendedName>
</protein>
<dbReference type="PROSITE" id="PS00183">
    <property type="entry name" value="UBC_1"/>
    <property type="match status" value="1"/>
</dbReference>
<dbReference type="PROSITE" id="PS50127">
    <property type="entry name" value="UBC_2"/>
    <property type="match status" value="1"/>
</dbReference>
<keyword evidence="1" id="KW-0808">Transferase</keyword>
<dbReference type="InterPro" id="IPR000608">
    <property type="entry name" value="UBC"/>
</dbReference>
<keyword evidence="2 4" id="KW-0833">Ubl conjugation pathway</keyword>
<dbReference type="GO" id="GO:0005524">
    <property type="term" value="F:ATP binding"/>
    <property type="evidence" value="ECO:0007669"/>
    <property type="project" value="UniProtKB-UniRule"/>
</dbReference>
<keyword evidence="4" id="KW-0067">ATP-binding</keyword>
<name>A0A7S1K6C9_9ALVE</name>
<dbReference type="CDD" id="cd23790">
    <property type="entry name" value="UBCc_UBE2A_2B"/>
    <property type="match status" value="1"/>
</dbReference>
<dbReference type="InterPro" id="IPR050113">
    <property type="entry name" value="Ub_conjugating_enzyme"/>
</dbReference>
<feature type="domain" description="UBC core" evidence="5">
    <location>
        <begin position="13"/>
        <end position="160"/>
    </location>
</feature>
<dbReference type="SMART" id="SM00212">
    <property type="entry name" value="UBCc"/>
    <property type="match status" value="1"/>
</dbReference>
<gene>
    <name evidence="6" type="ORF">VBRA1451_LOCUS19024</name>
</gene>
<evidence type="ECO:0000313" key="6">
    <source>
        <dbReference type="EMBL" id="CAD9063954.1"/>
    </source>
</evidence>
<dbReference type="GO" id="GO:0016740">
    <property type="term" value="F:transferase activity"/>
    <property type="evidence" value="ECO:0007669"/>
    <property type="project" value="UniProtKB-KW"/>
</dbReference>
<evidence type="ECO:0000256" key="4">
    <source>
        <dbReference type="RuleBase" id="RU362109"/>
    </source>
</evidence>
<dbReference type="AlphaFoldDB" id="A0A7S1K6C9"/>
<dbReference type="InterPro" id="IPR016135">
    <property type="entry name" value="UBQ-conjugating_enzyme/RWD"/>
</dbReference>
<dbReference type="PANTHER" id="PTHR24067">
    <property type="entry name" value="UBIQUITIN-CONJUGATING ENZYME E2"/>
    <property type="match status" value="1"/>
</dbReference>
<feature type="active site" description="Glycyl thioester intermediate" evidence="3">
    <location>
        <position position="98"/>
    </location>
</feature>
<dbReference type="FunFam" id="3.10.110.10:FF:000090">
    <property type="entry name" value="Ubiquitin-conjugating enzyme E2-17 kDa"/>
    <property type="match status" value="1"/>
</dbReference>
<evidence type="ECO:0000256" key="3">
    <source>
        <dbReference type="PROSITE-ProRule" id="PRU10133"/>
    </source>
</evidence>